<dbReference type="AlphaFoldDB" id="A0A1S3FQK4"/>
<dbReference type="GO" id="GO:0005164">
    <property type="term" value="F:tumor necrosis factor receptor binding"/>
    <property type="evidence" value="ECO:0007669"/>
    <property type="project" value="InterPro"/>
</dbReference>
<dbReference type="InterPro" id="IPR006052">
    <property type="entry name" value="TNF_dom"/>
</dbReference>
<dbReference type="KEGG" id="dord:105990311"/>
<dbReference type="OrthoDB" id="9450706at2759"/>
<protein>
    <submittedName>
        <fullName evidence="5">Tumor necrosis factor ligand superfamily member 9</fullName>
    </submittedName>
</protein>
<keyword evidence="4" id="KW-1185">Reference proteome</keyword>
<evidence type="ECO:0000313" key="5">
    <source>
        <dbReference type="RefSeq" id="XP_012878127.1"/>
    </source>
</evidence>
<evidence type="ECO:0000256" key="2">
    <source>
        <dbReference type="SAM" id="MobiDB-lite"/>
    </source>
</evidence>
<dbReference type="GO" id="GO:0005886">
    <property type="term" value="C:plasma membrane"/>
    <property type="evidence" value="ECO:0007669"/>
    <property type="project" value="TreeGrafter"/>
</dbReference>
<dbReference type="GO" id="GO:0006955">
    <property type="term" value="P:immune response"/>
    <property type="evidence" value="ECO:0007669"/>
    <property type="project" value="InterPro"/>
</dbReference>
<dbReference type="Pfam" id="PF00229">
    <property type="entry name" value="TNF"/>
    <property type="match status" value="1"/>
</dbReference>
<comment type="similarity">
    <text evidence="1">Belongs to the tumor necrosis factor family.</text>
</comment>
<dbReference type="InterPro" id="IPR042373">
    <property type="entry name" value="TNFSF9"/>
</dbReference>
<dbReference type="GO" id="GO:0042104">
    <property type="term" value="P:positive regulation of activated T cell proliferation"/>
    <property type="evidence" value="ECO:0007669"/>
    <property type="project" value="TreeGrafter"/>
</dbReference>
<sequence>MRALSEAKHEAEEEGPHVGSGRGEGHGARETERTKGPTEVRAEAWMSLVNGTLSWYSEQGLAGVVLSPDLSYDERSHELVVAEAGVYFVFLRMQLWQVMRAGPPSQGEVSLTLQLQPPSTEATDLALTVTVPRICSSKDLGSKPAGGFWGHLVDLQGGQRLSVRLSALLQGGAEAHRAWQLAPHAVFGLFRVTGDVPGELFV</sequence>
<accession>A0A1S3FQK4</accession>
<feature type="domain" description="THD" evidence="3">
    <location>
        <begin position="40"/>
        <end position="192"/>
    </location>
</feature>
<dbReference type="Proteomes" id="UP000081671">
    <property type="component" value="Unplaced"/>
</dbReference>
<feature type="compositionally biased region" description="Basic and acidic residues" evidence="2">
    <location>
        <begin position="23"/>
        <end position="39"/>
    </location>
</feature>
<organism evidence="4 5">
    <name type="scientific">Dipodomys ordii</name>
    <name type="common">Ord's kangaroo rat</name>
    <dbReference type="NCBI Taxonomy" id="10020"/>
    <lineage>
        <taxon>Eukaryota</taxon>
        <taxon>Metazoa</taxon>
        <taxon>Chordata</taxon>
        <taxon>Craniata</taxon>
        <taxon>Vertebrata</taxon>
        <taxon>Euteleostomi</taxon>
        <taxon>Mammalia</taxon>
        <taxon>Eutheria</taxon>
        <taxon>Euarchontoglires</taxon>
        <taxon>Glires</taxon>
        <taxon>Rodentia</taxon>
        <taxon>Castorimorpha</taxon>
        <taxon>Heteromyidae</taxon>
        <taxon>Dipodomyinae</taxon>
        <taxon>Dipodomys</taxon>
    </lineage>
</organism>
<proteinExistence type="inferred from homology"/>
<evidence type="ECO:0000259" key="3">
    <source>
        <dbReference type="SMART" id="SM00207"/>
    </source>
</evidence>
<dbReference type="GO" id="GO:0045585">
    <property type="term" value="P:positive regulation of cytotoxic T cell differentiation"/>
    <property type="evidence" value="ECO:0007669"/>
    <property type="project" value="TreeGrafter"/>
</dbReference>
<dbReference type="SMART" id="SM00207">
    <property type="entry name" value="TNF"/>
    <property type="match status" value="1"/>
</dbReference>
<dbReference type="InterPro" id="IPR008983">
    <property type="entry name" value="Tumour_necrosis_fac-like_dom"/>
</dbReference>
<dbReference type="PANTHER" id="PTHR15153">
    <property type="entry name" value="TUMOR NECROSIS FACTOR LIGAND SUPERFAMILY MEMBER 9"/>
    <property type="match status" value="1"/>
</dbReference>
<feature type="region of interest" description="Disordered" evidence="2">
    <location>
        <begin position="1"/>
        <end position="39"/>
    </location>
</feature>
<dbReference type="RefSeq" id="XP_012878127.1">
    <property type="nucleotide sequence ID" value="XM_013022673.1"/>
</dbReference>
<name>A0A1S3FQK4_DIPOR</name>
<dbReference type="PANTHER" id="PTHR15153:SF0">
    <property type="entry name" value="TUMOR NECROSIS FACTOR LIGAND SUPERFAMILY MEMBER 9"/>
    <property type="match status" value="1"/>
</dbReference>
<gene>
    <name evidence="5" type="primary">Tnfsf9</name>
</gene>
<dbReference type="CTD" id="8744"/>
<dbReference type="GeneID" id="105990311"/>
<dbReference type="SUPFAM" id="SSF49842">
    <property type="entry name" value="TNF-like"/>
    <property type="match status" value="1"/>
</dbReference>
<evidence type="ECO:0000313" key="4">
    <source>
        <dbReference type="Proteomes" id="UP000081671"/>
    </source>
</evidence>
<reference evidence="5" key="1">
    <citation type="submission" date="2025-08" db="UniProtKB">
        <authorList>
            <consortium name="RefSeq"/>
        </authorList>
    </citation>
    <scope>IDENTIFICATION</scope>
    <source>
        <tissue evidence="5">Kidney</tissue>
    </source>
</reference>
<dbReference type="InParanoid" id="A0A1S3FQK4"/>
<feature type="compositionally biased region" description="Basic and acidic residues" evidence="2">
    <location>
        <begin position="1"/>
        <end position="16"/>
    </location>
</feature>
<dbReference type="Gene3D" id="2.60.120.40">
    <property type="match status" value="1"/>
</dbReference>
<evidence type="ECO:0000256" key="1">
    <source>
        <dbReference type="ARBA" id="ARBA00008670"/>
    </source>
</evidence>